<feature type="domain" description="Cadherin" evidence="1">
    <location>
        <begin position="683"/>
        <end position="763"/>
    </location>
</feature>
<dbReference type="PANTHER" id="PTHR14139:SF2">
    <property type="entry name" value="CALSYNTENIN-1"/>
    <property type="match status" value="1"/>
</dbReference>
<dbReference type="PANTHER" id="PTHR14139">
    <property type="entry name" value="CALSYNTENIN"/>
    <property type="match status" value="1"/>
</dbReference>
<dbReference type="Proteomes" id="UP001249505">
    <property type="component" value="Unassembled WGS sequence"/>
</dbReference>
<dbReference type="Pfam" id="PF17963">
    <property type="entry name" value="Big_9"/>
    <property type="match status" value="3"/>
</dbReference>
<accession>A0ABU3G4K8</accession>
<feature type="domain" description="Cadherin" evidence="1">
    <location>
        <begin position="176"/>
        <end position="256"/>
    </location>
</feature>
<feature type="domain" description="Cadherin" evidence="1">
    <location>
        <begin position="4317"/>
        <end position="4397"/>
    </location>
</feature>
<reference evidence="2 3" key="1">
    <citation type="submission" date="2023-07" db="EMBL/GenBank/DDBJ databases">
        <title>Novel Shewanella species isolated from Baltic Sea sediments.</title>
        <authorList>
            <person name="Martin-Rodriguez A.J."/>
        </authorList>
    </citation>
    <scope>NUCLEOTIDE SEQUENCE [LARGE SCALE GENOMIC DNA]</scope>
    <source>
        <strain evidence="2 3">SP2S1-2</strain>
    </source>
</reference>
<keyword evidence="3" id="KW-1185">Reference proteome</keyword>
<comment type="caution">
    <text evidence="2">The sequence shown here is derived from an EMBL/GenBank/DDBJ whole genome shotgun (WGS) entry which is preliminary data.</text>
</comment>
<feature type="domain" description="Cadherin" evidence="1">
    <location>
        <begin position="891"/>
        <end position="971"/>
    </location>
</feature>
<dbReference type="InterPro" id="IPR002126">
    <property type="entry name" value="Cadherin-like_dom"/>
</dbReference>
<name>A0ABU3G4K8_9GAMM</name>
<protein>
    <submittedName>
        <fullName evidence="2">VCBS domain-containing protein</fullName>
    </submittedName>
</protein>
<feature type="domain" description="Cadherin" evidence="1">
    <location>
        <begin position="475"/>
        <end position="555"/>
    </location>
</feature>
<feature type="non-terminal residue" evidence="2">
    <location>
        <position position="1"/>
    </location>
</feature>
<feature type="domain" description="Cadherin" evidence="1">
    <location>
        <begin position="1104"/>
        <end position="1191"/>
    </location>
</feature>
<evidence type="ECO:0000313" key="2">
    <source>
        <dbReference type="EMBL" id="MDT3282272.1"/>
    </source>
</evidence>
<feature type="domain" description="Cadherin" evidence="1">
    <location>
        <begin position="3034"/>
        <end position="3114"/>
    </location>
</feature>
<dbReference type="EMBL" id="JAUOES010000026">
    <property type="protein sequence ID" value="MDT3282272.1"/>
    <property type="molecule type" value="Genomic_DNA"/>
</dbReference>
<dbReference type="InterPro" id="IPR040853">
    <property type="entry name" value="RapA2_cadherin-like"/>
</dbReference>
<dbReference type="RefSeq" id="WP_311900557.1">
    <property type="nucleotide sequence ID" value="NZ_JAUOES010000026.1"/>
</dbReference>
<sequence length="5326" mass="553833">DPGHASYQHLAAGQTQDVVIPITVTDRDGATSTQNLTITVTGAADGAVIGGVDIATVTEDTAVTTGHLQANGQLTISDVDSGEAHFMAQTDIAGSNGLGHFSLDTSGTWTYTADNSQVAIQQLKTGDSLTDSLTVQSADGTTHTITVTLQGTNDAPVLQAQTQAVTEDGSELTGHMLATDVDAGDTQTFSLANAVDGFTLNADGSYSFDPSHASYQHLAMGQTQDVVVPITVTDGTGATSTQNLTITITGTNDGPTIAGVNTGSTAEDNTQAVSGQLTIADADDGQAHFVAQTATAGSYGSLTLSEDGQWQYQLDNSKPEVQALMSTETATDTFTVHSADGSSHSITVTIQGQRDSVVIGGVDVGVVKEYVSAVTGGNLVATGESAEFVPLQQRTPLGNFAMDASGAWTYTLDNSRVGTDALKNGETATDSVTITHTDGTTHTVTVTIMGTNDAPVLSAQTQAISEDGTQLTGHMAATDVDAGDTKTFSTTTAVDGFTLNADGSYKFDPSHASYQHLAAGQTQDVIIPITVTDSAGATSTQNLTITVTGSNDGAVISGTDTGTVIEDQQVSATHILSCGGKLAVTDVDTGEATFAVQHGTGANGYGSFVLGPSGTWTYSADNTQAAIQQLKAGETLTDTFTVSTTDGTTHTVTVTLQGTNDAPVLAAQSQAVTEDGSLLSGHMAATDVDAGDTQTFSIANAVDGFTLNADGSYQFDPSHAGYQHLAAGQTQDVVIAITVTDSAGATSTQNLTITVTGAADGAVIGGVDLGTVTEDAAVTTGHLQASGQLTISDADTGEAHFTAQTDVAGSGSYGHFSVDTAGAWTYSADNTQTAIQQLKAGESLTDTLTVQSADGTTHTITVTLQGTNDAPVLAAQTQAVTEDGSQLTGHMLATDVDAGDTQTFSIANAVDGFTLNADGSYSFDPSHTSYQHLAAGQTQDVLIPITVTDHAGATSTQNLTITVTGSNDGAVITGTDSGSLTEDVAVNTVGKITASGLLSISDVDTGEAVFTAQFGASAQGYGGFVLGASGHWTYAADNDNPAIQALKAGEQLTDSFTVHSPDGTTHTINVTINGSNDVPVIGATRASARFVSEDSATSTITGLLHSHDLDAGDTLSWSVSGQGQGTYGHLDFDAASGSWTYQLDNADADTNALSAGQRGEDVFQITATDSSGATASTVVRVMVMGANDGAVIAGVDAATLNEDAIDSTGKLAASGQLTVTDPDAGQDHFTAQTDAAGSSGLGHFSVDATGAWTYTADNTQNAIQQLKTGDSLTDSLTVQSADGTTHTITVTLQGTNDVPVLAAQTQAVTEDGTQLTGHMVATDVDAGDTKAFSVAQAVDGFTLNADGSYSFDPSHASYQHLTAGQTQDVVIPITVTDSTGATSTQNLTTTVTGTNDGAVIGGVDVGTVIEDAAVTTGHLQASGQLTISDIDTGETHFTAQTDVAGSAGYGHFSVDASGAWTYSADNAQTAIQQLKAGESLTDTLTVASTDGTTHTITVTLNGTNDAPMLAAQSQAVTEDGTQLTGQMVATDVDSGDTQAFSLANAVDGFTLNADGSYSFDPSNAAYQHLAAGQTQDVVIPITVTDSAGATSTQNLTITVTGSNDGPLVTHGTAATAADLGAINEDAPHVFSEADLLRLVGASDVDDGSSLHIVDGSLTSAHGTFSGDAAHGYTFTPAANFSGQDVDLQFSVSDGTVSREAHGQLDITPVADKPVGPLVSTTFDDVQLSGQFADPALLGWKTDSTFGVEQTTEDVFGGTGKNQVLELVSKGASINSPNIYRELDTQTGQWLHVSFDASRRENWDVARIEVLWEGKVIDAFTPGTAGYEMHHHEYDLQATGPQSRIEFRVVGDDADKRAIIDNIQIGLPTQVGEVNQALHLDMGQAFQLADTDGSETLSYLIKGLPPGFTLTDGTHSVTIASVGQVVDTKGWSQDALALRAPQDYQGQLEIQVSARAEETANHQTATSDEQSLRLSFDRLTAVEDTPQTFSASRLLQLAGIRAGLGEVLTLDDVQVNPAFGHFSHNADGSWTFTPEANVSAHQVPLTLTVHGGAQPISSTLHLDITPVADTPLLDLPADGQLTAIHTDFDSTLLHGQFADPTPLGWHTDGPQGSEVARQDVFGGSGGDHALELISEGAGAVNSPNLYRVLDVASGQMVRFGFDVSPRNSWAVPLVEVLWEGKVIDSFTPSGTGFGLQHHDYDLLATAGQPHLEIRVVGAQSDMRAIFDNLDVGVSPVAARFSPVNGDAYLDLGAQFHLADTDGSETLSYVVKGLPQGFTLTDGTHSITVTTAGQAIETKGWDQAALVVKAPQDFQGQVNLQVSGVAEESGTQQTASSPELSMRLSFEQLRVYEDTPQVFTESKLLQLAGVHAPAGQAMTLADVQVDQTFGQFSHNANGCWTFTPAANVNADDVPFTLTIAGGSQPLSRPLQLSIAPVNDAPVLAAQSQTGTEDGSPITGHMVATDVDVGDTQSFSLAHPVDGFTLNADGSYSFDPSHASYQHLAAGQTQDVVIPITVTDHAGATSTQNLTFTLTGTNDGLQVVANSAAKAGDLGAVDEDAPRLFTEAELLRAVGASDVDDGNDLHIVAGSLSSTHGTFTGDAAHGFTFTPSANFSGQQVDVQFSVSDGGVNQATFARLDIRPVADVPVFEYTGETHSLAHQTDFDSTLLHGQFADPTPLGWHTDAPQGSEVARQDVFGGSGGDRALEMISSGAGKDSSANFYRVLDTVPGQELKFSFDVSPRSGWAVPLVEVLWEGKVIDSFTPSGSDFSLQRHDYQLTATGEHSRLELRVVGDQSDMRAIFDKLEISDTPHLDREALVNSELQLHLPTNLHLADTDGSETLSYLIKGLPVGFSLTDGSHSITVTAADQVIDTKGWNQDALAVQAPKDFAGTLDLSVTGHSEEAGNQQTANSAELPLHLSFERVSVVEDTPLTLSESKLLALAGVVPAAGEHLSLSDVQVDPALGQFSHNADGSWTFTPAANVNADQVPFTLTVAGGSQPISSSLQLSITPVNDAPVLQAQTQAVTEDAAVFNGHVLASDPDTGDTQTFSLANAVDGFTLNADGSYSFDPSHASYQHIAAGQTQDVIIPITVTDSAGATSTQNLTITLTGSNDGPLVTHGTAATAADLGAINEDTPRVFTEAELLQAVGASDVDDGAQLHIVAGSLTSAHGTFTGDAAHGFTFTPAANFSGQDVDLQFSVSDGTVSREAHGQLDITPVADTLRVSELPESGQAKTLVSSVDFQAHTSFERMPATVQGWNNEGGDLHLERANGGANTRLVMRGTDDATVGTHFATKPGQIYELTLSAYSSGNIKLDVVWNGQVVSSYTPEGGWGAEHSFRFLADSDQGYLQLRTHDGAGQFAHVNVDYTQLRMREPLPVVSTQPVSLGGLDTFTQFHLMDTDGSETLSYVIKGLPVGFTLSDGSHSVTVTTADQVIDTQGWAPDQLHLMAPTGFEGVVGFQVAARSEEGANHQQGALTAFVPQALSFDSPVVIEDTPRHFSEAQLLSFAGLHAAAGVSYGLSDVQVDAAFGHFTHNGDGSWTFTPAANVSADQVPITLTVTGGAQPLTASLALSITPVVDTPLSAGGQTELTDFNHQAVGSAGWAMVDPSGMGWHTDHAQGVELGQDKLYGGSSTSNQIVSLSASSDANLYRDLSISAGEVIHFGFDLSARAGVAIAPLQVLWEGKVIDTITPASGYAMAHHEYDLVATGANSRLELRATGSGDARALIDNLQLSTTPPQVALVNHALHLDLGQSFQLADTDGSETLSYLIKDLPVGFTLSDGSHSVTATTAGQQIDLKGWQLDALVLQSPADFEGQLALKVSASAEEGATHQIATSAELLLPLSFEHLSTAEDTPRSFSERELLQLAGAVPAQGQHLSLSDVHVDPAFGQVTHNADGSWTFTPVANVSADQVALNLTVAGGAQQQQVALPLQITAVTDAPVAGMLSIHPDISSQIPGSAGWAYLDPTKVGWHTDHHEGVYIGTATRYGGADSHSLLELSGLASSPMNFYRTLNTQAGQTLVFSFDLTGRPGRPAATIEVLFEGKVIDTLTPGNQAYDMQRHEYVLTATGPDSRLELRPSGQGDARALFDNLQISPPPQVGLVNHALHLDVAQAFHLADTDGSETISYLINGLPVGFTLSDGSHSVTVTTAGQVIDTAGWQMDAVTVEAPKDFEGQLDLKISARTEESATHQTVTSAELPLPLSFERLSTAEDTPLTLSESKLLALAGVVPAAGEHLSLSDVQVDPAFGQFSHNADGSWTFTPAANVSADQVALTLTVTGGSQPISSTLPLSITPVNDAPVLAAQTQAVTEDGTRLTGHMVATDPDAGDTQTFSLANAVDGFTLNADGSYSFDPGHASYQHLAAGQTLDVVIPVTVTDSAGATSTQNLTITVKGSNDGPLVTDGTAATAADLGAINEDAPRVFTEAELLQAVGASDADDGSSLHIVAGSLTSTHGSFTGDATHGYTFTPAANFSGQDVDLKFSVSDGTVSRDAFATLDITPVADAPVRGGLSITTDFNSVDVGAGGWKLSDPTPLGWQSSEASGVEIGQERLYGGSGNNQILSLTASWSSNIFRDLATNAGQTVHVGFDLSARPGFAMTPVEVLWEGKVIDTISPTAGTFAMQHHAYDLVATGGSSRLEFRTTGQGEARALFDNIQIGTSDHLTLGDHDILLKPYLGYQLADTDGSETLSYAIHGLPVGFTLTDGTHSATVATAGQVIETTGWNQDALALQAPHGFRGDTSIQVSARAEEGSNHQTASAADLTLHLSGLPVSHVAVIGGDTAVTVTEDQQVNSQGNLEHFGQLTINDPDAGEAQFVPQNAVGATYGHYTIDQTGYWLYEADNKLAAIQQLKTGEHLTDTFTVHSADGTAQTITVTIQGQDDAPAFVPHAGPTQSDDAYAQIGHAFEWMSHPNFKYLASMMLQGADTYPFERALVIIKNAGISFISPDGSVAKAFGPHGGTLTEVPISEMIAWHAKGAGYQVVFTDAKASEVGVYAYNNGNPGMLSGRHPYTDFVLHPEQNAAQLTPVMHDVAAASGGAAVQGSGFMPPAIAPLEFDSAHVLEDNGQLISGFIEVKDADAGQSAMKPQTDTATHYGRFSIDANGDWVYQIDNSRAEVQQLADGQTLVDTITVHSEDGKAHEVSITIHDQNDGAVIAGADSGSVVEDNHVIAAGAIVAKGELTVTDAITGNNDQPLPSNTAKGDIGNLSELSLSSSHGTPLTTTDAHFAAQASPVDHYLQMLGLSPTTVSLSPSVPVELLPTLSSSNHFNDIDAPMHAIPEVNHFENPLLDNEKEQHKDRHFDLFDVTELHTNPNDDDLLHSALNDMHNQM</sequence>
<dbReference type="Pfam" id="PF17892">
    <property type="entry name" value="Cadherin_5"/>
    <property type="match status" value="10"/>
</dbReference>
<dbReference type="Gene3D" id="2.60.40.10">
    <property type="entry name" value="Immunoglobulins"/>
    <property type="match status" value="14"/>
</dbReference>
<dbReference type="NCBIfam" id="TIGR01965">
    <property type="entry name" value="VCBS_repeat"/>
    <property type="match status" value="24"/>
</dbReference>
<dbReference type="InterPro" id="IPR041690">
    <property type="entry name" value="Cadherin_5"/>
</dbReference>
<dbReference type="SMART" id="SM00112">
    <property type="entry name" value="CA"/>
    <property type="match status" value="8"/>
</dbReference>
<dbReference type="NCBIfam" id="NF012211">
    <property type="entry name" value="tand_rpt_95"/>
    <property type="match status" value="8"/>
</dbReference>
<gene>
    <name evidence="2" type="ORF">Q4Q50_18505</name>
</gene>
<evidence type="ECO:0000313" key="3">
    <source>
        <dbReference type="Proteomes" id="UP001249505"/>
    </source>
</evidence>
<proteinExistence type="predicted"/>
<dbReference type="Pfam" id="PF17803">
    <property type="entry name" value="Cadherin_4"/>
    <property type="match status" value="13"/>
</dbReference>
<feature type="domain" description="Cadherin" evidence="1">
    <location>
        <begin position="1527"/>
        <end position="1607"/>
    </location>
</feature>
<organism evidence="2 3">
    <name type="scientific">Shewanella scandinavica</name>
    <dbReference type="NCBI Taxonomy" id="3063538"/>
    <lineage>
        <taxon>Bacteria</taxon>
        <taxon>Pseudomonadati</taxon>
        <taxon>Pseudomonadota</taxon>
        <taxon>Gammaproteobacteria</taxon>
        <taxon>Alteromonadales</taxon>
        <taxon>Shewanellaceae</taxon>
        <taxon>Shewanella</taxon>
    </lineage>
</organism>
<evidence type="ECO:0000259" key="1">
    <source>
        <dbReference type="SMART" id="SM00112"/>
    </source>
</evidence>
<dbReference type="InterPro" id="IPR013783">
    <property type="entry name" value="Ig-like_fold"/>
</dbReference>
<dbReference type="InterPro" id="IPR010221">
    <property type="entry name" value="VCBS_dom"/>
</dbReference>